<evidence type="ECO:0000313" key="9">
    <source>
        <dbReference type="EMBL" id="MBM7613519.1"/>
    </source>
</evidence>
<reference evidence="9 10" key="1">
    <citation type="submission" date="2021-01" db="EMBL/GenBank/DDBJ databases">
        <title>Genomic Encyclopedia of Type Strains, Phase IV (KMG-IV): sequencing the most valuable type-strain genomes for metagenomic binning, comparative biology and taxonomic classification.</title>
        <authorList>
            <person name="Goeker M."/>
        </authorList>
    </citation>
    <scope>NUCLEOTIDE SEQUENCE [LARGE SCALE GENOMIC DNA]</scope>
    <source>
        <strain evidence="9 10">DSM 25890</strain>
    </source>
</reference>
<evidence type="ECO:0000259" key="8">
    <source>
        <dbReference type="Pfam" id="PF04239"/>
    </source>
</evidence>
<dbReference type="Proteomes" id="UP001314796">
    <property type="component" value="Unassembled WGS sequence"/>
</dbReference>
<dbReference type="Gene3D" id="3.30.240.20">
    <property type="entry name" value="bsu07140 like domains"/>
    <property type="match status" value="2"/>
</dbReference>
<evidence type="ECO:0000256" key="7">
    <source>
        <dbReference type="SAM" id="Phobius"/>
    </source>
</evidence>
<keyword evidence="5 7" id="KW-1133">Transmembrane helix</keyword>
<dbReference type="EMBL" id="JAFBEE010000001">
    <property type="protein sequence ID" value="MBM7613519.1"/>
    <property type="molecule type" value="Genomic_DNA"/>
</dbReference>
<dbReference type="InterPro" id="IPR012452">
    <property type="entry name" value="DUF1657"/>
</dbReference>
<sequence>MEASIDIILRTLGLFLILILISPVLGRKSVSSMTYFDIVTAFVLGGMGALVALGVVESLRLGFIGIAIWFLAIGAIQFLISKSKWAHDHFYGKEVVVIKEGKVLEENLHSAGLTGEELLSQLRRKNVFQLADVEFAIMEANRDITVLPKRDSQPLTPKDMRIHVSSIKEPQTVMLDGNFMDEPLSTLGLNRNWLKTELNKIGLAKENVFLAQVDSMGELYIDVYNDSMQLPQPSVKALLLASLEKVEADFITYSMDSENPQWQKNYNKFAKEMKLIIKKLEPHLNT</sequence>
<evidence type="ECO:0000256" key="3">
    <source>
        <dbReference type="ARBA" id="ARBA00022475"/>
    </source>
</evidence>
<evidence type="ECO:0000256" key="1">
    <source>
        <dbReference type="ARBA" id="ARBA00004651"/>
    </source>
</evidence>
<dbReference type="Pfam" id="PF07870">
    <property type="entry name" value="DUF1657"/>
    <property type="match status" value="1"/>
</dbReference>
<gene>
    <name evidence="9" type="ORF">JOC73_000027</name>
</gene>
<accession>A0ABS2NKR5</accession>
<keyword evidence="3" id="KW-1003">Cell membrane</keyword>
<dbReference type="PANTHER" id="PTHR34582:SF7">
    <property type="entry name" value="UPF0702 TRANSMEMBRANE PROTEIN YDFS"/>
    <property type="match status" value="1"/>
</dbReference>
<proteinExistence type="inferred from homology"/>
<dbReference type="Pfam" id="PF04239">
    <property type="entry name" value="DUF421"/>
    <property type="match status" value="1"/>
</dbReference>
<dbReference type="PANTHER" id="PTHR34582">
    <property type="entry name" value="UPF0702 TRANSMEMBRANE PROTEIN YCAP"/>
    <property type="match status" value="1"/>
</dbReference>
<organism evidence="9 10">
    <name type="scientific">Alkaliphilus hydrothermalis</name>
    <dbReference type="NCBI Taxonomy" id="1482730"/>
    <lineage>
        <taxon>Bacteria</taxon>
        <taxon>Bacillati</taxon>
        <taxon>Bacillota</taxon>
        <taxon>Clostridia</taxon>
        <taxon>Peptostreptococcales</taxon>
        <taxon>Natronincolaceae</taxon>
        <taxon>Alkaliphilus</taxon>
    </lineage>
</organism>
<dbReference type="InterPro" id="IPR023090">
    <property type="entry name" value="UPF0702_alpha/beta_dom_sf"/>
</dbReference>
<evidence type="ECO:0000256" key="5">
    <source>
        <dbReference type="ARBA" id="ARBA00022989"/>
    </source>
</evidence>
<dbReference type="RefSeq" id="WP_204399812.1">
    <property type="nucleotide sequence ID" value="NZ_JAFBEE010000001.1"/>
</dbReference>
<feature type="transmembrane region" description="Helical" evidence="7">
    <location>
        <begin position="62"/>
        <end position="80"/>
    </location>
</feature>
<protein>
    <submittedName>
        <fullName evidence="9">Uncharacterized membrane protein YcaP (DUF421 family)</fullName>
    </submittedName>
</protein>
<dbReference type="InterPro" id="IPR007353">
    <property type="entry name" value="DUF421"/>
</dbReference>
<keyword evidence="4 7" id="KW-0812">Transmembrane</keyword>
<keyword evidence="10" id="KW-1185">Reference proteome</keyword>
<keyword evidence="6 7" id="KW-0472">Membrane</keyword>
<name>A0ABS2NKR5_9FIRM</name>
<feature type="transmembrane region" description="Helical" evidence="7">
    <location>
        <begin position="7"/>
        <end position="26"/>
    </location>
</feature>
<feature type="transmembrane region" description="Helical" evidence="7">
    <location>
        <begin position="38"/>
        <end position="56"/>
    </location>
</feature>
<evidence type="ECO:0000256" key="4">
    <source>
        <dbReference type="ARBA" id="ARBA00022692"/>
    </source>
</evidence>
<comment type="caution">
    <text evidence="9">The sequence shown here is derived from an EMBL/GenBank/DDBJ whole genome shotgun (WGS) entry which is preliminary data.</text>
</comment>
<evidence type="ECO:0000256" key="6">
    <source>
        <dbReference type="ARBA" id="ARBA00023136"/>
    </source>
</evidence>
<comment type="subcellular location">
    <subcellularLocation>
        <location evidence="1">Cell membrane</location>
        <topology evidence="1">Multi-pass membrane protein</topology>
    </subcellularLocation>
</comment>
<evidence type="ECO:0000256" key="2">
    <source>
        <dbReference type="ARBA" id="ARBA00006448"/>
    </source>
</evidence>
<comment type="similarity">
    <text evidence="2">Belongs to the UPF0702 family.</text>
</comment>
<evidence type="ECO:0000313" key="10">
    <source>
        <dbReference type="Proteomes" id="UP001314796"/>
    </source>
</evidence>
<feature type="domain" description="YetF C-terminal" evidence="8">
    <location>
        <begin position="82"/>
        <end position="214"/>
    </location>
</feature>